<dbReference type="EMBL" id="JAVDPY010000001">
    <property type="protein sequence ID" value="MDR6331931.1"/>
    <property type="molecule type" value="Genomic_DNA"/>
</dbReference>
<dbReference type="RefSeq" id="WP_281810121.1">
    <property type="nucleotide sequence ID" value="NZ_BSDO01000022.1"/>
</dbReference>
<evidence type="ECO:0000313" key="5">
    <source>
        <dbReference type="Proteomes" id="UP001245370"/>
    </source>
</evidence>
<feature type="region of interest" description="Disordered" evidence="1">
    <location>
        <begin position="1"/>
        <end position="72"/>
    </location>
</feature>
<proteinExistence type="predicted"/>
<name>A0A9W6FMQ6_XANFL</name>
<dbReference type="GeneID" id="95766081"/>
<sequence length="210" mass="21500">MSEPKHGVAAEVAERLKGEVVGTPAAENPGAGAQPGLPLLDEPEAGGDAEAATPLGAKVRRGPGRPPGSANRLTKDIRKLILAKHCHPLLALAEIYSMDAKELAKHLECKPIDALNTQIRAAAELAPYLAAKQAAVDDSGNVALPVLQLNFGGPAPAALAASDGRGAISILDVQKLMEDQRLSESEPGASHGDGSHDPAQGVDAEGESDD</sequence>
<evidence type="ECO:0000313" key="3">
    <source>
        <dbReference type="EMBL" id="MDR6331931.1"/>
    </source>
</evidence>
<keyword evidence="5" id="KW-1185">Reference proteome</keyword>
<dbReference type="Proteomes" id="UP001144397">
    <property type="component" value="Unassembled WGS sequence"/>
</dbReference>
<organism evidence="2 4">
    <name type="scientific">Xanthobacter flavus</name>
    <dbReference type="NCBI Taxonomy" id="281"/>
    <lineage>
        <taxon>Bacteria</taxon>
        <taxon>Pseudomonadati</taxon>
        <taxon>Pseudomonadota</taxon>
        <taxon>Alphaproteobacteria</taxon>
        <taxon>Hyphomicrobiales</taxon>
        <taxon>Xanthobacteraceae</taxon>
        <taxon>Xanthobacter</taxon>
    </lineage>
</organism>
<reference evidence="2" key="1">
    <citation type="submission" date="2022-12" db="EMBL/GenBank/DDBJ databases">
        <title>Reference genome sequencing for broad-spectrum identification of bacterial and archaeal isolates by mass spectrometry.</title>
        <authorList>
            <person name="Sekiguchi Y."/>
            <person name="Tourlousse D.M."/>
        </authorList>
    </citation>
    <scope>NUCLEOTIDE SEQUENCE</scope>
    <source>
        <strain evidence="2">301</strain>
    </source>
</reference>
<feature type="compositionally biased region" description="Basic and acidic residues" evidence="1">
    <location>
        <begin position="1"/>
        <end position="18"/>
    </location>
</feature>
<evidence type="ECO:0000313" key="2">
    <source>
        <dbReference type="EMBL" id="GLI25635.1"/>
    </source>
</evidence>
<evidence type="ECO:0000256" key="1">
    <source>
        <dbReference type="SAM" id="MobiDB-lite"/>
    </source>
</evidence>
<comment type="caution">
    <text evidence="2">The sequence shown here is derived from an EMBL/GenBank/DDBJ whole genome shotgun (WGS) entry which is preliminary data.</text>
</comment>
<dbReference type="Proteomes" id="UP001245370">
    <property type="component" value="Unassembled WGS sequence"/>
</dbReference>
<dbReference type="AlphaFoldDB" id="A0A9W6FMQ6"/>
<dbReference type="EMBL" id="BSDO01000022">
    <property type="protein sequence ID" value="GLI25635.1"/>
    <property type="molecule type" value="Genomic_DNA"/>
</dbReference>
<accession>A0A9W6FMQ6</accession>
<feature type="region of interest" description="Disordered" evidence="1">
    <location>
        <begin position="179"/>
        <end position="210"/>
    </location>
</feature>
<gene>
    <name evidence="3" type="ORF">GGQ86_000378</name>
    <name evidence="2" type="ORF">XFLAVUS301_53090</name>
</gene>
<reference evidence="3 5" key="2">
    <citation type="submission" date="2023-07" db="EMBL/GenBank/DDBJ databases">
        <title>Genomic Encyclopedia of Type Strains, Phase IV (KMG-IV): sequencing the most valuable type-strain genomes for metagenomic binning, comparative biology and taxonomic classification.</title>
        <authorList>
            <person name="Goeker M."/>
        </authorList>
    </citation>
    <scope>NUCLEOTIDE SEQUENCE [LARGE SCALE GENOMIC DNA]</scope>
    <source>
        <strain evidence="3 5">DSM 338</strain>
    </source>
</reference>
<evidence type="ECO:0000313" key="4">
    <source>
        <dbReference type="Proteomes" id="UP001144397"/>
    </source>
</evidence>
<protein>
    <submittedName>
        <fullName evidence="2">Uncharacterized protein</fullName>
    </submittedName>
</protein>